<dbReference type="Pfam" id="PF08100">
    <property type="entry name" value="Dimerisation"/>
    <property type="match status" value="1"/>
</dbReference>
<dbReference type="HOGENOM" id="CLU_005533_0_1_1"/>
<keyword evidence="8" id="KW-1185">Reference proteome</keyword>
<evidence type="ECO:0000313" key="8">
    <source>
        <dbReference type="Proteomes" id="UP000001194"/>
    </source>
</evidence>
<dbReference type="STRING" id="486041.B0DKA4"/>
<dbReference type="InParanoid" id="B0DKA4"/>
<organism evidence="8">
    <name type="scientific">Laccaria bicolor (strain S238N-H82 / ATCC MYA-4686)</name>
    <name type="common">Bicoloured deceiver</name>
    <name type="synonym">Laccaria laccata var. bicolor</name>
    <dbReference type="NCBI Taxonomy" id="486041"/>
    <lineage>
        <taxon>Eukaryota</taxon>
        <taxon>Fungi</taxon>
        <taxon>Dikarya</taxon>
        <taxon>Basidiomycota</taxon>
        <taxon>Agaricomycotina</taxon>
        <taxon>Agaricomycetes</taxon>
        <taxon>Agaricomycetidae</taxon>
        <taxon>Agaricales</taxon>
        <taxon>Agaricineae</taxon>
        <taxon>Hydnangiaceae</taxon>
        <taxon>Laccaria</taxon>
    </lineage>
</organism>
<dbReference type="Proteomes" id="UP000001194">
    <property type="component" value="Unassembled WGS sequence"/>
</dbReference>
<dbReference type="KEGG" id="lbc:LACBIDRAFT_303776"/>
<name>B0DKA4_LACBS</name>
<dbReference type="InterPro" id="IPR001077">
    <property type="entry name" value="COMT_C"/>
</dbReference>
<dbReference type="PANTHER" id="PTHR43712:SF2">
    <property type="entry name" value="O-METHYLTRANSFERASE CICE"/>
    <property type="match status" value="1"/>
</dbReference>
<keyword evidence="1" id="KW-0489">Methyltransferase</keyword>
<dbReference type="GO" id="GO:0032259">
    <property type="term" value="P:methylation"/>
    <property type="evidence" value="ECO:0007669"/>
    <property type="project" value="UniProtKB-KW"/>
</dbReference>
<dbReference type="Gene3D" id="1.10.10.10">
    <property type="entry name" value="Winged helix-like DNA-binding domain superfamily/Winged helix DNA-binding domain"/>
    <property type="match status" value="1"/>
</dbReference>
<evidence type="ECO:0000256" key="3">
    <source>
        <dbReference type="ARBA" id="ARBA00022691"/>
    </source>
</evidence>
<feature type="chain" id="PRO_5002747247" evidence="4">
    <location>
        <begin position="26"/>
        <end position="378"/>
    </location>
</feature>
<dbReference type="PROSITE" id="PS51683">
    <property type="entry name" value="SAM_OMT_II"/>
    <property type="match status" value="1"/>
</dbReference>
<feature type="domain" description="O-methyltransferase C-terminal" evidence="5">
    <location>
        <begin position="205"/>
        <end position="376"/>
    </location>
</feature>
<gene>
    <name evidence="7" type="ORF">LACBIDRAFT_303776</name>
</gene>
<dbReference type="GO" id="GO:0046983">
    <property type="term" value="F:protein dimerization activity"/>
    <property type="evidence" value="ECO:0007669"/>
    <property type="project" value="InterPro"/>
</dbReference>
<dbReference type="GeneID" id="6080055"/>
<evidence type="ECO:0000259" key="5">
    <source>
        <dbReference type="Pfam" id="PF00891"/>
    </source>
</evidence>
<dbReference type="Gene3D" id="3.40.50.150">
    <property type="entry name" value="Vaccinia Virus protein VP39"/>
    <property type="match status" value="1"/>
</dbReference>
<dbReference type="EMBL" id="DS547115">
    <property type="protein sequence ID" value="EDR05034.1"/>
    <property type="molecule type" value="Genomic_DNA"/>
</dbReference>
<dbReference type="InterPro" id="IPR029063">
    <property type="entry name" value="SAM-dependent_MTases_sf"/>
</dbReference>
<accession>B0DKA4</accession>
<feature type="domain" description="O-methyltransferase dimerisation" evidence="6">
    <location>
        <begin position="87"/>
        <end position="163"/>
    </location>
</feature>
<dbReference type="OrthoDB" id="1606438at2759"/>
<dbReference type="AlphaFoldDB" id="B0DKA4"/>
<dbReference type="InterPro" id="IPR036390">
    <property type="entry name" value="WH_DNA-bd_sf"/>
</dbReference>
<dbReference type="InterPro" id="IPR016461">
    <property type="entry name" value="COMT-like"/>
</dbReference>
<evidence type="ECO:0000256" key="1">
    <source>
        <dbReference type="ARBA" id="ARBA00022603"/>
    </source>
</evidence>
<evidence type="ECO:0000256" key="4">
    <source>
        <dbReference type="SAM" id="SignalP"/>
    </source>
</evidence>
<protein>
    <submittedName>
        <fullName evidence="7">Predicted protein</fullName>
    </submittedName>
</protein>
<dbReference type="RefSeq" id="XP_001884424.1">
    <property type="nucleotide sequence ID" value="XM_001884389.1"/>
</dbReference>
<sequence length="378" mass="41974">MPPNSDSLLSALVALIADATKVVEAHYEKVDAKPYVPSLDDTEPHPLDAVISDRDLRTAIQTIEGACAQLSASVARPNHIVLNRFMGSYEPVCLRVATEFKIADILQENPSNAGMHISDIGKKAGIEERKLGRVLRFLASKHIFREVSANVFANNRLSIQLLSNNPLINIGLFCTDICFKSAALLPEVLADIEWGFSYEPCHAAFNRYTGFPGPLFDHFQTTEGGARFAVGMEGWNEATEAYALTQVYPWGELRHGASVCDVGGGIGDVTIRLTKQFPTLQIILQDLPDRILQAKDDFWMRNCPEAIKENRVEFQPLDFLSESPAQNCDVYIAHVFHRNTDNSPDHIPSHDWPDADSIKILTGVRKAMGPHSRLLVRE</sequence>
<evidence type="ECO:0000313" key="7">
    <source>
        <dbReference type="EMBL" id="EDR05034.1"/>
    </source>
</evidence>
<dbReference type="InterPro" id="IPR012967">
    <property type="entry name" value="COMT_dimerisation"/>
</dbReference>
<dbReference type="InterPro" id="IPR036388">
    <property type="entry name" value="WH-like_DNA-bd_sf"/>
</dbReference>
<dbReference type="GO" id="GO:0008171">
    <property type="term" value="F:O-methyltransferase activity"/>
    <property type="evidence" value="ECO:0007669"/>
    <property type="project" value="InterPro"/>
</dbReference>
<dbReference type="SUPFAM" id="SSF46785">
    <property type="entry name" value="Winged helix' DNA-binding domain"/>
    <property type="match status" value="1"/>
</dbReference>
<reference evidence="7 8" key="1">
    <citation type="journal article" date="2008" name="Nature">
        <title>The genome of Laccaria bicolor provides insights into mycorrhizal symbiosis.</title>
        <authorList>
            <person name="Martin F."/>
            <person name="Aerts A."/>
            <person name="Ahren D."/>
            <person name="Brun A."/>
            <person name="Danchin E.G.J."/>
            <person name="Duchaussoy F."/>
            <person name="Gibon J."/>
            <person name="Kohler A."/>
            <person name="Lindquist E."/>
            <person name="Pereda V."/>
            <person name="Salamov A."/>
            <person name="Shapiro H.J."/>
            <person name="Wuyts J."/>
            <person name="Blaudez D."/>
            <person name="Buee M."/>
            <person name="Brokstein P."/>
            <person name="Canbaeck B."/>
            <person name="Cohen D."/>
            <person name="Courty P.E."/>
            <person name="Coutinho P.M."/>
            <person name="Delaruelle C."/>
            <person name="Detter J.C."/>
            <person name="Deveau A."/>
            <person name="DiFazio S."/>
            <person name="Duplessis S."/>
            <person name="Fraissinet-Tachet L."/>
            <person name="Lucic E."/>
            <person name="Frey-Klett P."/>
            <person name="Fourrey C."/>
            <person name="Feussner I."/>
            <person name="Gay G."/>
            <person name="Grimwood J."/>
            <person name="Hoegger P.J."/>
            <person name="Jain P."/>
            <person name="Kilaru S."/>
            <person name="Labbe J."/>
            <person name="Lin Y.C."/>
            <person name="Legue V."/>
            <person name="Le Tacon F."/>
            <person name="Marmeisse R."/>
            <person name="Melayah D."/>
            <person name="Montanini B."/>
            <person name="Muratet M."/>
            <person name="Nehls U."/>
            <person name="Niculita-Hirzel H."/>
            <person name="Oudot-Le Secq M.P."/>
            <person name="Peter M."/>
            <person name="Quesneville H."/>
            <person name="Rajashekar B."/>
            <person name="Reich M."/>
            <person name="Rouhier N."/>
            <person name="Schmutz J."/>
            <person name="Yin T."/>
            <person name="Chalot M."/>
            <person name="Henrissat B."/>
            <person name="Kuees U."/>
            <person name="Lucas S."/>
            <person name="Van de Peer Y."/>
            <person name="Podila G.K."/>
            <person name="Polle A."/>
            <person name="Pukkila P.J."/>
            <person name="Richardson P.M."/>
            <person name="Rouze P."/>
            <person name="Sanders I.R."/>
            <person name="Stajich J.E."/>
            <person name="Tunlid A."/>
            <person name="Tuskan G."/>
            <person name="Grigoriev I.V."/>
        </authorList>
    </citation>
    <scope>NUCLEOTIDE SEQUENCE [LARGE SCALE GENOMIC DNA]</scope>
    <source>
        <strain evidence="8">S238N-H82 / ATCC MYA-4686</strain>
    </source>
</reference>
<evidence type="ECO:0000259" key="6">
    <source>
        <dbReference type="Pfam" id="PF08100"/>
    </source>
</evidence>
<feature type="signal peptide" evidence="4">
    <location>
        <begin position="1"/>
        <end position="25"/>
    </location>
</feature>
<keyword evidence="4" id="KW-0732">Signal</keyword>
<proteinExistence type="predicted"/>
<evidence type="ECO:0000256" key="2">
    <source>
        <dbReference type="ARBA" id="ARBA00022679"/>
    </source>
</evidence>
<dbReference type="Pfam" id="PF00891">
    <property type="entry name" value="Methyltransf_2"/>
    <property type="match status" value="1"/>
</dbReference>
<keyword evidence="3" id="KW-0949">S-adenosyl-L-methionine</keyword>
<keyword evidence="2" id="KW-0808">Transferase</keyword>
<dbReference type="PANTHER" id="PTHR43712">
    <property type="entry name" value="PUTATIVE (AFU_ORTHOLOGUE AFUA_4G14580)-RELATED"/>
    <property type="match status" value="1"/>
</dbReference>
<dbReference type="SUPFAM" id="SSF53335">
    <property type="entry name" value="S-adenosyl-L-methionine-dependent methyltransferases"/>
    <property type="match status" value="1"/>
</dbReference>